<accession>A0A7J6XES5</accession>
<dbReference type="Pfam" id="PF00067">
    <property type="entry name" value="p450"/>
    <property type="match status" value="1"/>
</dbReference>
<dbReference type="PANTHER" id="PTHR24296">
    <property type="entry name" value="CYTOCHROME P450"/>
    <property type="match status" value="1"/>
</dbReference>
<comment type="similarity">
    <text evidence="1">Belongs to the cytochrome P450 family.</text>
</comment>
<gene>
    <name evidence="5" type="ORF">FRX31_002907</name>
</gene>
<comment type="caution">
    <text evidence="5">The sequence shown here is derived from an EMBL/GenBank/DDBJ whole genome shotgun (WGS) entry which is preliminary data.</text>
</comment>
<proteinExistence type="inferred from homology"/>
<dbReference type="AlphaFoldDB" id="A0A7J6XES5"/>
<reference evidence="5 6" key="1">
    <citation type="submission" date="2020-06" db="EMBL/GenBank/DDBJ databases">
        <title>Transcriptomic and genomic resources for Thalictrum thalictroides and T. hernandezii: Facilitating candidate gene discovery in an emerging model plant lineage.</title>
        <authorList>
            <person name="Arias T."/>
            <person name="Riano-Pachon D.M."/>
            <person name="Di Stilio V.S."/>
        </authorList>
    </citation>
    <scope>NUCLEOTIDE SEQUENCE [LARGE SCALE GENOMIC DNA]</scope>
    <source>
        <strain evidence="6">cv. WT478/WT964</strain>
        <tissue evidence="5">Leaves</tissue>
    </source>
</reference>
<dbReference type="GO" id="GO:0004497">
    <property type="term" value="F:monooxygenase activity"/>
    <property type="evidence" value="ECO:0007669"/>
    <property type="project" value="InterPro"/>
</dbReference>
<evidence type="ECO:0000313" key="5">
    <source>
        <dbReference type="EMBL" id="KAF5207507.1"/>
    </source>
</evidence>
<dbReference type="Gene3D" id="1.10.630.10">
    <property type="entry name" value="Cytochrome P450"/>
    <property type="match status" value="1"/>
</dbReference>
<evidence type="ECO:0000313" key="6">
    <source>
        <dbReference type="Proteomes" id="UP000554482"/>
    </source>
</evidence>
<evidence type="ECO:0000256" key="4">
    <source>
        <dbReference type="ARBA" id="ARBA00023004"/>
    </source>
</evidence>
<dbReference type="InterPro" id="IPR001128">
    <property type="entry name" value="Cyt_P450"/>
</dbReference>
<dbReference type="SUPFAM" id="SSF48264">
    <property type="entry name" value="Cytochrome P450"/>
    <property type="match status" value="1"/>
</dbReference>
<dbReference type="GO" id="GO:0044550">
    <property type="term" value="P:secondary metabolite biosynthetic process"/>
    <property type="evidence" value="ECO:0007669"/>
    <property type="project" value="UniProtKB-ARBA"/>
</dbReference>
<organism evidence="5 6">
    <name type="scientific">Thalictrum thalictroides</name>
    <name type="common">Rue-anemone</name>
    <name type="synonym">Anemone thalictroides</name>
    <dbReference type="NCBI Taxonomy" id="46969"/>
    <lineage>
        <taxon>Eukaryota</taxon>
        <taxon>Viridiplantae</taxon>
        <taxon>Streptophyta</taxon>
        <taxon>Embryophyta</taxon>
        <taxon>Tracheophyta</taxon>
        <taxon>Spermatophyta</taxon>
        <taxon>Magnoliopsida</taxon>
        <taxon>Ranunculales</taxon>
        <taxon>Ranunculaceae</taxon>
        <taxon>Thalictroideae</taxon>
        <taxon>Thalictrum</taxon>
    </lineage>
</organism>
<keyword evidence="2" id="KW-0479">Metal-binding</keyword>
<name>A0A7J6XES5_THATH</name>
<evidence type="ECO:0000256" key="1">
    <source>
        <dbReference type="ARBA" id="ARBA00010617"/>
    </source>
</evidence>
<evidence type="ECO:0000256" key="3">
    <source>
        <dbReference type="ARBA" id="ARBA00023002"/>
    </source>
</evidence>
<protein>
    <submittedName>
        <fullName evidence="5">Cytochrome p450</fullName>
    </submittedName>
</protein>
<dbReference type="InterPro" id="IPR036396">
    <property type="entry name" value="Cyt_P450_sf"/>
</dbReference>
<dbReference type="EMBL" id="JABWDY010001345">
    <property type="protein sequence ID" value="KAF5207507.1"/>
    <property type="molecule type" value="Genomic_DNA"/>
</dbReference>
<dbReference type="Proteomes" id="UP000554482">
    <property type="component" value="Unassembled WGS sequence"/>
</dbReference>
<keyword evidence="3" id="KW-0560">Oxidoreductase</keyword>
<dbReference type="GO" id="GO:0016705">
    <property type="term" value="F:oxidoreductase activity, acting on paired donors, with incorporation or reduction of molecular oxygen"/>
    <property type="evidence" value="ECO:0007669"/>
    <property type="project" value="InterPro"/>
</dbReference>
<evidence type="ECO:0000256" key="2">
    <source>
        <dbReference type="ARBA" id="ARBA00022723"/>
    </source>
</evidence>
<keyword evidence="6" id="KW-1185">Reference proteome</keyword>
<dbReference type="GO" id="GO:0020037">
    <property type="term" value="F:heme binding"/>
    <property type="evidence" value="ECO:0007669"/>
    <property type="project" value="InterPro"/>
</dbReference>
<sequence>MPEEIKKMDYLHAALSEALRLYPSVPIDSKEALEDDVLSNGTELKKGTRVLYLIYTMGRMENLWGKDCREFKPERWLKDGKFMNESLYKFMAFHAGPRLC</sequence>
<dbReference type="GO" id="GO:0005506">
    <property type="term" value="F:iron ion binding"/>
    <property type="evidence" value="ECO:0007669"/>
    <property type="project" value="InterPro"/>
</dbReference>
<keyword evidence="4" id="KW-0408">Iron</keyword>
<dbReference type="OrthoDB" id="1896685at2759"/>